<dbReference type="InterPro" id="IPR001226">
    <property type="entry name" value="Flavodoxin_CS"/>
</dbReference>
<evidence type="ECO:0000313" key="2">
    <source>
        <dbReference type="EMBL" id="CAH1851948.1"/>
    </source>
</evidence>
<dbReference type="InterPro" id="IPR008254">
    <property type="entry name" value="Flavodoxin/NO_synth"/>
</dbReference>
<sequence>MKNKKNLIVYYSRTGNTAAVANIIHQQVGGDIVQLETTVVRPSDYETEVAQNQSEQNQAILPALKTKIDNFSTYDVMFIGTPTWNMALPQAVVTFLNDYNLSGKTVIPFNTNGGYGSGNTFTQIQSKAKGAKVLKGFSVQGGKEKDGVLLSIKDQREVVVSKEIDNWLVDIGQIKK</sequence>
<reference evidence="2" key="1">
    <citation type="submission" date="2022-03" db="EMBL/GenBank/DDBJ databases">
        <authorList>
            <person name="Hettiarachchi G."/>
        </authorList>
    </citation>
    <scope>NUCLEOTIDE SEQUENCE</scope>
    <source>
        <strain evidence="2">LMG 32447</strain>
    </source>
</reference>
<accession>A0ABN8H869</accession>
<dbReference type="InterPro" id="IPR029039">
    <property type="entry name" value="Flavoprotein-like_sf"/>
</dbReference>
<dbReference type="Gene3D" id="3.40.50.360">
    <property type="match status" value="1"/>
</dbReference>
<comment type="caution">
    <text evidence="2">The sequence shown here is derived from an EMBL/GenBank/DDBJ whole genome shotgun (WGS) entry which is preliminary data.</text>
</comment>
<gene>
    <name evidence="2" type="ORF">LMG032447_00447</name>
</gene>
<dbReference type="Pfam" id="PF12682">
    <property type="entry name" value="Flavodoxin_4"/>
    <property type="match status" value="1"/>
</dbReference>
<dbReference type="EMBL" id="CAKOEU010000002">
    <property type="protein sequence ID" value="CAH1851948.1"/>
    <property type="molecule type" value="Genomic_DNA"/>
</dbReference>
<organism evidence="2 3">
    <name type="scientific">Convivina praedatoris</name>
    <dbReference type="NCBI Taxonomy" id="2880963"/>
    <lineage>
        <taxon>Bacteria</taxon>
        <taxon>Bacillati</taxon>
        <taxon>Bacillota</taxon>
        <taxon>Bacilli</taxon>
        <taxon>Lactobacillales</taxon>
        <taxon>Lactobacillaceae</taxon>
        <taxon>Convivina</taxon>
    </lineage>
</organism>
<dbReference type="PROSITE" id="PS00201">
    <property type="entry name" value="FLAVODOXIN"/>
    <property type="match status" value="1"/>
</dbReference>
<name>A0ABN8H869_9LACO</name>
<evidence type="ECO:0000313" key="3">
    <source>
        <dbReference type="Proteomes" id="UP000838102"/>
    </source>
</evidence>
<feature type="domain" description="Flavodoxin-like" evidence="1">
    <location>
        <begin position="6"/>
        <end position="172"/>
    </location>
</feature>
<dbReference type="RefSeq" id="WP_248705883.1">
    <property type="nucleotide sequence ID" value="NZ_CAKOET010000002.1"/>
</dbReference>
<keyword evidence="3" id="KW-1185">Reference proteome</keyword>
<dbReference type="SUPFAM" id="SSF52218">
    <property type="entry name" value="Flavoproteins"/>
    <property type="match status" value="1"/>
</dbReference>
<protein>
    <recommendedName>
        <fullName evidence="1">Flavodoxin-like domain-containing protein</fullName>
    </recommendedName>
</protein>
<dbReference type="PANTHER" id="PTHR39201">
    <property type="entry name" value="EXPORTED PROTEIN-RELATED"/>
    <property type="match status" value="1"/>
</dbReference>
<dbReference type="PROSITE" id="PS50902">
    <property type="entry name" value="FLAVODOXIN_LIKE"/>
    <property type="match status" value="1"/>
</dbReference>
<evidence type="ECO:0000259" key="1">
    <source>
        <dbReference type="PROSITE" id="PS50902"/>
    </source>
</evidence>
<dbReference type="PANTHER" id="PTHR39201:SF1">
    <property type="entry name" value="FLAVODOXIN-LIKE DOMAIN-CONTAINING PROTEIN"/>
    <property type="match status" value="1"/>
</dbReference>
<dbReference type="Proteomes" id="UP000838102">
    <property type="component" value="Unassembled WGS sequence"/>
</dbReference>
<proteinExistence type="predicted"/>